<keyword evidence="9 15" id="KW-0067">ATP-binding</keyword>
<proteinExistence type="predicted"/>
<keyword evidence="5" id="KW-0808">Transferase</keyword>
<dbReference type="FunFam" id="1.10.510.10:FF:001023">
    <property type="entry name" value="Os07g0541700 protein"/>
    <property type="match status" value="1"/>
</dbReference>
<evidence type="ECO:0000259" key="18">
    <source>
        <dbReference type="PROSITE" id="PS50011"/>
    </source>
</evidence>
<feature type="binding site" evidence="15">
    <location>
        <position position="460"/>
    </location>
    <ligand>
        <name>ATP</name>
        <dbReference type="ChEBI" id="CHEBI:30616"/>
    </ligand>
</feature>
<evidence type="ECO:0000256" key="7">
    <source>
        <dbReference type="ARBA" id="ARBA00022741"/>
    </source>
</evidence>
<dbReference type="PIRSF" id="PIRSF000641">
    <property type="entry name" value="SRK"/>
    <property type="match status" value="1"/>
</dbReference>
<keyword evidence="7 15" id="KW-0547">Nucleotide-binding</keyword>
<dbReference type="SMART" id="SM00473">
    <property type="entry name" value="PAN_AP"/>
    <property type="match status" value="1"/>
</dbReference>
<evidence type="ECO:0000313" key="21">
    <source>
        <dbReference type="EMBL" id="OEL35558.1"/>
    </source>
</evidence>
<dbReference type="InterPro" id="IPR024171">
    <property type="entry name" value="SRK-like_kinase"/>
</dbReference>
<keyword evidence="10" id="KW-1015">Disulfide bond</keyword>
<reference evidence="21 22" key="1">
    <citation type="submission" date="2016-09" db="EMBL/GenBank/DDBJ databases">
        <title>The draft genome of Dichanthelium oligosanthes: A C3 panicoid grass species.</title>
        <authorList>
            <person name="Studer A.J."/>
            <person name="Schnable J.C."/>
            <person name="Brutnell T.P."/>
        </authorList>
    </citation>
    <scope>NUCLEOTIDE SEQUENCE [LARGE SCALE GENOMIC DNA]</scope>
    <source>
        <strain evidence="22">cv. Kellogg 1175</strain>
        <tissue evidence="21">Leaf</tissue>
    </source>
</reference>
<keyword evidence="4" id="KW-0245">EGF-like domain</keyword>
<evidence type="ECO:0000256" key="14">
    <source>
        <dbReference type="ARBA" id="ARBA00048679"/>
    </source>
</evidence>
<dbReference type="SMART" id="SM00220">
    <property type="entry name" value="S_TKc"/>
    <property type="match status" value="1"/>
</dbReference>
<feature type="domain" description="Bulb-type lectin" evidence="19">
    <location>
        <begin position="23"/>
        <end position="174"/>
    </location>
</feature>
<dbReference type="GO" id="GO:0005524">
    <property type="term" value="F:ATP binding"/>
    <property type="evidence" value="ECO:0007669"/>
    <property type="project" value="UniProtKB-UniRule"/>
</dbReference>
<feature type="signal peptide" evidence="17">
    <location>
        <begin position="1"/>
        <end position="22"/>
    </location>
</feature>
<dbReference type="Gene3D" id="1.10.510.10">
    <property type="entry name" value="Transferase(Phosphotransferase) domain 1"/>
    <property type="match status" value="2"/>
</dbReference>
<keyword evidence="3" id="KW-0723">Serine/threonine-protein kinase</keyword>
<dbReference type="InterPro" id="IPR036426">
    <property type="entry name" value="Bulb-type_lectin_dom_sf"/>
</dbReference>
<keyword evidence="12" id="KW-0325">Glycoprotein</keyword>
<dbReference type="GO" id="GO:0051707">
    <property type="term" value="P:response to other organism"/>
    <property type="evidence" value="ECO:0007669"/>
    <property type="project" value="UniProtKB-ARBA"/>
</dbReference>
<dbReference type="InterPro" id="IPR008271">
    <property type="entry name" value="Ser/Thr_kinase_AS"/>
</dbReference>
<accession>A0A1E5WE45</accession>
<feature type="domain" description="Apple" evidence="20">
    <location>
        <begin position="304"/>
        <end position="391"/>
    </location>
</feature>
<dbReference type="PROSITE" id="PS50948">
    <property type="entry name" value="PAN"/>
    <property type="match status" value="1"/>
</dbReference>
<evidence type="ECO:0000259" key="20">
    <source>
        <dbReference type="PROSITE" id="PS50948"/>
    </source>
</evidence>
<dbReference type="SMART" id="SM00108">
    <property type="entry name" value="B_lectin"/>
    <property type="match status" value="1"/>
</dbReference>
<dbReference type="PANTHER" id="PTHR32444:SF236">
    <property type="entry name" value="D-MANNOSE BINDING LECTIN FAMILY PROTEIN, EXPRESSED"/>
    <property type="match status" value="1"/>
</dbReference>
<feature type="region of interest" description="Disordered" evidence="16">
    <location>
        <begin position="692"/>
        <end position="719"/>
    </location>
</feature>
<evidence type="ECO:0000259" key="19">
    <source>
        <dbReference type="PROSITE" id="PS50927"/>
    </source>
</evidence>
<evidence type="ECO:0000256" key="8">
    <source>
        <dbReference type="ARBA" id="ARBA00022777"/>
    </source>
</evidence>
<dbReference type="Pfam" id="PF08276">
    <property type="entry name" value="PAN_2"/>
    <property type="match status" value="1"/>
</dbReference>
<keyword evidence="11 21" id="KW-0675">Receptor</keyword>
<evidence type="ECO:0000256" key="16">
    <source>
        <dbReference type="SAM" id="MobiDB-lite"/>
    </source>
</evidence>
<keyword evidence="22" id="KW-1185">Reference proteome</keyword>
<dbReference type="SUPFAM" id="SSF56112">
    <property type="entry name" value="Protein kinase-like (PK-like)"/>
    <property type="match status" value="1"/>
</dbReference>
<evidence type="ECO:0000256" key="10">
    <source>
        <dbReference type="ARBA" id="ARBA00023157"/>
    </source>
</evidence>
<organism evidence="21 22">
    <name type="scientific">Dichanthelium oligosanthes</name>
    <dbReference type="NCBI Taxonomy" id="888268"/>
    <lineage>
        <taxon>Eukaryota</taxon>
        <taxon>Viridiplantae</taxon>
        <taxon>Streptophyta</taxon>
        <taxon>Embryophyta</taxon>
        <taxon>Tracheophyta</taxon>
        <taxon>Spermatophyta</taxon>
        <taxon>Magnoliopsida</taxon>
        <taxon>Liliopsida</taxon>
        <taxon>Poales</taxon>
        <taxon>Poaceae</taxon>
        <taxon>PACMAD clade</taxon>
        <taxon>Panicoideae</taxon>
        <taxon>Panicodae</taxon>
        <taxon>Paniceae</taxon>
        <taxon>Dichantheliinae</taxon>
        <taxon>Dichanthelium</taxon>
    </lineage>
</organism>
<keyword evidence="8 21" id="KW-0418">Kinase</keyword>
<dbReference type="PROSITE" id="PS00108">
    <property type="entry name" value="PROTEIN_KINASE_ST"/>
    <property type="match status" value="1"/>
</dbReference>
<dbReference type="GO" id="GO:0016020">
    <property type="term" value="C:membrane"/>
    <property type="evidence" value="ECO:0007669"/>
    <property type="project" value="UniProtKB-SubCell"/>
</dbReference>
<protein>
    <recommendedName>
        <fullName evidence="2">non-specific serine/threonine protein kinase</fullName>
        <ecNumber evidence="2">2.7.11.1</ecNumber>
    </recommendedName>
</protein>
<dbReference type="InterPro" id="IPR001245">
    <property type="entry name" value="Ser-Thr/Tyr_kinase_cat_dom"/>
</dbReference>
<dbReference type="GO" id="GO:0004674">
    <property type="term" value="F:protein serine/threonine kinase activity"/>
    <property type="evidence" value="ECO:0007669"/>
    <property type="project" value="UniProtKB-KW"/>
</dbReference>
<evidence type="ECO:0000256" key="5">
    <source>
        <dbReference type="ARBA" id="ARBA00022679"/>
    </source>
</evidence>
<evidence type="ECO:0000256" key="13">
    <source>
        <dbReference type="ARBA" id="ARBA00047899"/>
    </source>
</evidence>
<comment type="catalytic activity">
    <reaction evidence="14">
        <text>L-seryl-[protein] + ATP = O-phospho-L-seryl-[protein] + ADP + H(+)</text>
        <dbReference type="Rhea" id="RHEA:17989"/>
        <dbReference type="Rhea" id="RHEA-COMP:9863"/>
        <dbReference type="Rhea" id="RHEA-COMP:11604"/>
        <dbReference type="ChEBI" id="CHEBI:15378"/>
        <dbReference type="ChEBI" id="CHEBI:29999"/>
        <dbReference type="ChEBI" id="CHEBI:30616"/>
        <dbReference type="ChEBI" id="CHEBI:83421"/>
        <dbReference type="ChEBI" id="CHEBI:456216"/>
        <dbReference type="EC" id="2.7.11.1"/>
    </reaction>
</comment>
<dbReference type="InterPro" id="IPR000719">
    <property type="entry name" value="Prot_kinase_dom"/>
</dbReference>
<dbReference type="GO" id="GO:0048544">
    <property type="term" value="P:recognition of pollen"/>
    <property type="evidence" value="ECO:0007669"/>
    <property type="project" value="InterPro"/>
</dbReference>
<dbReference type="InterPro" id="IPR000858">
    <property type="entry name" value="S_locus_glycoprot_dom"/>
</dbReference>
<evidence type="ECO:0000256" key="9">
    <source>
        <dbReference type="ARBA" id="ARBA00022840"/>
    </source>
</evidence>
<dbReference type="PROSITE" id="PS00107">
    <property type="entry name" value="PROTEIN_KINASE_ATP"/>
    <property type="match status" value="1"/>
</dbReference>
<gene>
    <name evidence="21" type="ORF">BAE44_0003422</name>
</gene>
<dbReference type="Proteomes" id="UP000095767">
    <property type="component" value="Unassembled WGS sequence"/>
</dbReference>
<evidence type="ECO:0000256" key="15">
    <source>
        <dbReference type="PROSITE-ProRule" id="PRU10141"/>
    </source>
</evidence>
<feature type="chain" id="PRO_5009189173" description="non-specific serine/threonine protein kinase" evidence="17">
    <location>
        <begin position="23"/>
        <end position="719"/>
    </location>
</feature>
<dbReference type="CDD" id="cd01098">
    <property type="entry name" value="PAN_AP_plant"/>
    <property type="match status" value="1"/>
</dbReference>
<evidence type="ECO:0000256" key="3">
    <source>
        <dbReference type="ARBA" id="ARBA00022527"/>
    </source>
</evidence>
<evidence type="ECO:0000256" key="6">
    <source>
        <dbReference type="ARBA" id="ARBA00022729"/>
    </source>
</evidence>
<dbReference type="Pfam" id="PF07714">
    <property type="entry name" value="PK_Tyr_Ser-Thr"/>
    <property type="match status" value="1"/>
</dbReference>
<comment type="subcellular location">
    <subcellularLocation>
        <location evidence="1">Membrane</location>
        <topology evidence="1">Single-pass type I membrane protein</topology>
    </subcellularLocation>
</comment>
<dbReference type="Pfam" id="PF00954">
    <property type="entry name" value="S_locus_glycop"/>
    <property type="match status" value="1"/>
</dbReference>
<evidence type="ECO:0000256" key="4">
    <source>
        <dbReference type="ARBA" id="ARBA00022536"/>
    </source>
</evidence>
<feature type="domain" description="Protein kinase" evidence="18">
    <location>
        <begin position="422"/>
        <end position="697"/>
    </location>
</feature>
<dbReference type="EC" id="2.7.11.1" evidence="2"/>
<keyword evidence="6 17" id="KW-0732">Signal</keyword>
<dbReference type="Gene3D" id="2.90.10.10">
    <property type="entry name" value="Bulb-type lectin domain"/>
    <property type="match status" value="1"/>
</dbReference>
<dbReference type="InterPro" id="IPR003609">
    <property type="entry name" value="Pan_app"/>
</dbReference>
<evidence type="ECO:0000313" key="22">
    <source>
        <dbReference type="Proteomes" id="UP000095767"/>
    </source>
</evidence>
<dbReference type="CDD" id="cd00028">
    <property type="entry name" value="B_lectin"/>
    <property type="match status" value="1"/>
</dbReference>
<comment type="caution">
    <text evidence="21">The sequence shown here is derived from an EMBL/GenBank/DDBJ whole genome shotgun (WGS) entry which is preliminary data.</text>
</comment>
<dbReference type="PROSITE" id="PS50011">
    <property type="entry name" value="PROTEIN_KINASE_DOM"/>
    <property type="match status" value="1"/>
</dbReference>
<dbReference type="InterPro" id="IPR001480">
    <property type="entry name" value="Bulb-type_lectin_dom"/>
</dbReference>
<evidence type="ECO:0000256" key="11">
    <source>
        <dbReference type="ARBA" id="ARBA00023170"/>
    </source>
</evidence>
<dbReference type="SUPFAM" id="SSF51110">
    <property type="entry name" value="alpha-D-mannose-specific plant lectins"/>
    <property type="match status" value="1"/>
</dbReference>
<sequence length="719" mass="79700">MFFLIIIFSFFLFAPGPPGAKAADTIDKGRNITDGNTLVSAGRSFTLGFFSPAGVPTKRYLGIWFSVSPDTVYWVANRDHPLNDTSGVLMMSDSGSLLLLDGSGSTTFDHPCNNMLPGMKIGKNRWTGTEWSLSSWRSASDPAPGYFRYITSAVGIPENVLWDTNNTKVYRTGPWNGKRFNGVPEMEQFAENFTFQLTDNPDSEVTYGYFAKAGAAYSRVTVTETGRVQRLVWEDNRRAWKSFSDAPRDHCDYYAKCGPFGLCDPDAMATSICGCVQGFSPMSSSEWSIREYSHGCKRNVALDCTNQSRASTDDFAVLHGVKLPDTDGATVDKIISLDQCKARCLANCSCVAYAAADLTAGGDGTGCIVWTNSFVDVRLIDQGQDFYLRLAKSEIRRAPARQPGLTIPSIDYQIIKAATEDFSRRNLIGQGNFGSVYEAVLPDNESTMIGIPVQEKVAVKVLKQSDMNSYKRELDLMSRLSHVNLVRLLAACCSHEIDDDNEGREETILVLIYEYMKKGSLDHYVFGSDKNKRAELSWTQRLQTISSIAEGVLYLHVTCGREIIHRDLKPANILLADDWKPKIADFGLAKHITDPAAVHTPFGPHFGVMLLEIISGRENGIMQEVLPHAWNAWTDKGCNLQKLLDPKVPPSQNEVDPMLLARLERCIQIGLLCVQESPDKRPSISQVVAMLNSEASLQKPEGPTLREEDETSNARKAHR</sequence>
<evidence type="ECO:0000256" key="17">
    <source>
        <dbReference type="SAM" id="SignalP"/>
    </source>
</evidence>
<evidence type="ECO:0000256" key="2">
    <source>
        <dbReference type="ARBA" id="ARBA00012513"/>
    </source>
</evidence>
<comment type="catalytic activity">
    <reaction evidence="13">
        <text>L-threonyl-[protein] + ATP = O-phospho-L-threonyl-[protein] + ADP + H(+)</text>
        <dbReference type="Rhea" id="RHEA:46608"/>
        <dbReference type="Rhea" id="RHEA-COMP:11060"/>
        <dbReference type="Rhea" id="RHEA-COMP:11605"/>
        <dbReference type="ChEBI" id="CHEBI:15378"/>
        <dbReference type="ChEBI" id="CHEBI:30013"/>
        <dbReference type="ChEBI" id="CHEBI:30616"/>
        <dbReference type="ChEBI" id="CHEBI:61977"/>
        <dbReference type="ChEBI" id="CHEBI:456216"/>
        <dbReference type="EC" id="2.7.11.1"/>
    </reaction>
</comment>
<dbReference type="AlphaFoldDB" id="A0A1E5WE45"/>
<dbReference type="InterPro" id="IPR017441">
    <property type="entry name" value="Protein_kinase_ATP_BS"/>
</dbReference>
<dbReference type="OrthoDB" id="679597at2759"/>
<dbReference type="Gene3D" id="3.30.200.20">
    <property type="entry name" value="Phosphorylase Kinase, domain 1"/>
    <property type="match status" value="1"/>
</dbReference>
<dbReference type="PROSITE" id="PS50927">
    <property type="entry name" value="BULB_LECTIN"/>
    <property type="match status" value="1"/>
</dbReference>
<evidence type="ECO:0000256" key="12">
    <source>
        <dbReference type="ARBA" id="ARBA00023180"/>
    </source>
</evidence>
<dbReference type="InterPro" id="IPR011009">
    <property type="entry name" value="Kinase-like_dom_sf"/>
</dbReference>
<name>A0A1E5WE45_9POAL</name>
<dbReference type="PANTHER" id="PTHR32444">
    <property type="entry name" value="BULB-TYPE LECTIN DOMAIN-CONTAINING PROTEIN"/>
    <property type="match status" value="1"/>
</dbReference>
<dbReference type="EMBL" id="LWDX02011742">
    <property type="protein sequence ID" value="OEL35558.1"/>
    <property type="molecule type" value="Genomic_DNA"/>
</dbReference>
<evidence type="ECO:0000256" key="1">
    <source>
        <dbReference type="ARBA" id="ARBA00004479"/>
    </source>
</evidence>